<feature type="compositionally biased region" description="Polar residues" evidence="6">
    <location>
        <begin position="169"/>
        <end position="192"/>
    </location>
</feature>
<dbReference type="GO" id="GO:0042391">
    <property type="term" value="P:regulation of membrane potential"/>
    <property type="evidence" value="ECO:0007669"/>
    <property type="project" value="TreeGrafter"/>
</dbReference>
<evidence type="ECO:0000259" key="8">
    <source>
        <dbReference type="Pfam" id="PF04831"/>
    </source>
</evidence>
<keyword evidence="3 7" id="KW-0812">Transmembrane</keyword>
<dbReference type="GO" id="GO:0007507">
    <property type="term" value="P:heart development"/>
    <property type="evidence" value="ECO:0007669"/>
    <property type="project" value="TreeGrafter"/>
</dbReference>
<dbReference type="SUPFAM" id="SSF51206">
    <property type="entry name" value="cAMP-binding domain-like"/>
    <property type="match status" value="1"/>
</dbReference>
<feature type="region of interest" description="Disordered" evidence="6">
    <location>
        <begin position="125"/>
        <end position="207"/>
    </location>
</feature>
<evidence type="ECO:0000313" key="9">
    <source>
        <dbReference type="EMBL" id="MBW64415.1"/>
    </source>
</evidence>
<evidence type="ECO:0000256" key="2">
    <source>
        <dbReference type="ARBA" id="ARBA00007146"/>
    </source>
</evidence>
<dbReference type="VEuPathDB" id="VectorBase:ADAR2_008241"/>
<sequence length="566" mass="62825">MWSPGFNTPRSALLFQPSINHGFARFFNCLPVRLRPTCLSAMGVFFKPRHLLCCSMCLWGLLPLVVGTGAGISGSRSIASRPIVPVSSAGSNESGTYTDDMLSQTFVDVGQNGSLLGEQLLTLEEQPSQHHHRSSSGPLHATSGRSVPYASSSISASHGRHHTDRHNARSTNGTTNDTTYRVLLSPSSTQKKNGAEGHDGLSSSSSTTTAKADVDHWPWMFLGWVSGPDCFAHSQHEHLYYQIGHALFLIAFLGPNSVYGVLWLRCLALAGCVLMLLWGWLVVCSFDVIGWFSLFFAVNALYVIVLLCRLRPVKFDKEIESVYVALFEPLRVSRYQFKKVLNCMKMVRSLKYQEIYALEKVTKVDSLSLVLSGKLVVSQNLKALHIVFARQFLDTPEWFGVPTDDYFQVSIMAMEESRVLVWHRDKLKLSIMTDPFLQTVFEHILSRDVVKKLLQVTQISEKMAQSNNCITSTDDSDDKPMLVAKSKISDNAGHCITAAINRQLQGESAPLLCGSPVDNPLLAIEMKKMHTPTVTMAMKGMKVVPVGYEAALILRDPEGLRRGKWL</sequence>
<dbReference type="InterPro" id="IPR018490">
    <property type="entry name" value="cNMP-bd_dom_sf"/>
</dbReference>
<dbReference type="Pfam" id="PF04831">
    <property type="entry name" value="POPDC1-3"/>
    <property type="match status" value="1"/>
</dbReference>
<organism evidence="9">
    <name type="scientific">Anopheles darlingi</name>
    <name type="common">Mosquito</name>
    <dbReference type="NCBI Taxonomy" id="43151"/>
    <lineage>
        <taxon>Eukaryota</taxon>
        <taxon>Metazoa</taxon>
        <taxon>Ecdysozoa</taxon>
        <taxon>Arthropoda</taxon>
        <taxon>Hexapoda</taxon>
        <taxon>Insecta</taxon>
        <taxon>Pterygota</taxon>
        <taxon>Neoptera</taxon>
        <taxon>Endopterygota</taxon>
        <taxon>Diptera</taxon>
        <taxon>Nematocera</taxon>
        <taxon>Culicoidea</taxon>
        <taxon>Culicidae</taxon>
        <taxon>Anophelinae</taxon>
        <taxon>Anopheles</taxon>
    </lineage>
</organism>
<evidence type="ECO:0000256" key="4">
    <source>
        <dbReference type="ARBA" id="ARBA00022989"/>
    </source>
</evidence>
<feature type="domain" description="POPDC1-3" evidence="8">
    <location>
        <begin position="237"/>
        <end position="458"/>
    </location>
</feature>
<protein>
    <submittedName>
        <fullName evidence="9">Putative conserved plasma membrane protein</fullName>
    </submittedName>
</protein>
<evidence type="ECO:0000256" key="3">
    <source>
        <dbReference type="ARBA" id="ARBA00022692"/>
    </source>
</evidence>
<dbReference type="VEuPathDB" id="VectorBase:ADAC002505"/>
<reference evidence="9" key="1">
    <citation type="submission" date="2018-01" db="EMBL/GenBank/DDBJ databases">
        <title>An insight into the sialome of Amazonian anophelines.</title>
        <authorList>
            <person name="Ribeiro J.M."/>
            <person name="Scarpassa V."/>
            <person name="Calvo E."/>
        </authorList>
    </citation>
    <scope>NUCLEOTIDE SEQUENCE</scope>
</reference>
<feature type="transmembrane region" description="Helical" evidence="7">
    <location>
        <begin position="289"/>
        <end position="308"/>
    </location>
</feature>
<dbReference type="GO" id="GO:0042383">
    <property type="term" value="C:sarcolemma"/>
    <property type="evidence" value="ECO:0007669"/>
    <property type="project" value="TreeGrafter"/>
</dbReference>
<proteinExistence type="inferred from homology"/>
<keyword evidence="5 7" id="KW-0472">Membrane</keyword>
<comment type="similarity">
    <text evidence="2">Belongs to the popeye family.</text>
</comment>
<accession>A0A2M4CGR0</accession>
<dbReference type="Gene3D" id="2.60.120.10">
    <property type="entry name" value="Jelly Rolls"/>
    <property type="match status" value="1"/>
</dbReference>
<dbReference type="PANTHER" id="PTHR12101">
    <property type="entry name" value="POPEYE DOMAIN CONTAINING PROTEIN"/>
    <property type="match status" value="1"/>
</dbReference>
<dbReference type="InterPro" id="IPR014710">
    <property type="entry name" value="RmlC-like_jellyroll"/>
</dbReference>
<name>A0A2M4CGR0_ANODA</name>
<dbReference type="PANTHER" id="PTHR12101:SF1">
    <property type="entry name" value="BVES"/>
    <property type="match status" value="1"/>
</dbReference>
<dbReference type="GO" id="GO:0030552">
    <property type="term" value="F:cAMP binding"/>
    <property type="evidence" value="ECO:0007669"/>
    <property type="project" value="TreeGrafter"/>
</dbReference>
<dbReference type="AlphaFoldDB" id="A0A2M4CGR0"/>
<evidence type="ECO:0000256" key="7">
    <source>
        <dbReference type="SAM" id="Phobius"/>
    </source>
</evidence>
<evidence type="ECO:0000256" key="1">
    <source>
        <dbReference type="ARBA" id="ARBA00004141"/>
    </source>
</evidence>
<feature type="transmembrane region" description="Helical" evidence="7">
    <location>
        <begin position="262"/>
        <end position="283"/>
    </location>
</feature>
<dbReference type="InterPro" id="IPR055272">
    <property type="entry name" value="POPDC1-3_dom"/>
</dbReference>
<evidence type="ECO:0000256" key="5">
    <source>
        <dbReference type="ARBA" id="ARBA00023136"/>
    </source>
</evidence>
<evidence type="ECO:0000256" key="6">
    <source>
        <dbReference type="SAM" id="MobiDB-lite"/>
    </source>
</evidence>
<keyword evidence="4 7" id="KW-1133">Transmembrane helix</keyword>
<dbReference type="EMBL" id="GGFL01000237">
    <property type="protein sequence ID" value="MBW64415.1"/>
    <property type="molecule type" value="Transcribed_RNA"/>
</dbReference>
<comment type="subcellular location">
    <subcellularLocation>
        <location evidence="1">Membrane</location>
        <topology evidence="1">Multi-pass membrane protein</topology>
    </subcellularLocation>
</comment>
<dbReference type="GO" id="GO:0051146">
    <property type="term" value="P:striated muscle cell differentiation"/>
    <property type="evidence" value="ECO:0007669"/>
    <property type="project" value="TreeGrafter"/>
</dbReference>
<dbReference type="InterPro" id="IPR006916">
    <property type="entry name" value="POPDC1-3"/>
</dbReference>